<feature type="domain" description="PPIase cyclophilin-type" evidence="2">
    <location>
        <begin position="1"/>
        <end position="66"/>
    </location>
</feature>
<keyword evidence="4" id="KW-1185">Reference proteome</keyword>
<dbReference type="PANTHER" id="PTHR45625:SF2">
    <property type="entry name" value="PEPTIDYL-PROLYL CIS-TRANS ISOMERASE-LIKE 3"/>
    <property type="match status" value="1"/>
</dbReference>
<dbReference type="Pfam" id="PF00160">
    <property type="entry name" value="Pro_isomerase"/>
    <property type="match status" value="1"/>
</dbReference>
<protein>
    <recommendedName>
        <fullName evidence="2">PPIase cyclophilin-type domain-containing protein</fullName>
    </recommendedName>
</protein>
<dbReference type="Proteomes" id="UP000708208">
    <property type="component" value="Unassembled WGS sequence"/>
</dbReference>
<gene>
    <name evidence="3" type="ORF">AFUS01_LOCUS7710</name>
</gene>
<name>A0A8J2JD60_9HEXA</name>
<dbReference type="PROSITE" id="PS50072">
    <property type="entry name" value="CSA_PPIASE_2"/>
    <property type="match status" value="1"/>
</dbReference>
<dbReference type="AlphaFoldDB" id="A0A8J2JD60"/>
<dbReference type="InterPro" id="IPR044666">
    <property type="entry name" value="Cyclophilin_A-like"/>
</dbReference>
<comment type="caution">
    <text evidence="3">The sequence shown here is derived from an EMBL/GenBank/DDBJ whole genome shotgun (WGS) entry which is preliminary data.</text>
</comment>
<evidence type="ECO:0000313" key="4">
    <source>
        <dbReference type="Proteomes" id="UP000708208"/>
    </source>
</evidence>
<dbReference type="GO" id="GO:0071013">
    <property type="term" value="C:catalytic step 2 spliceosome"/>
    <property type="evidence" value="ECO:0007669"/>
    <property type="project" value="TreeGrafter"/>
</dbReference>
<evidence type="ECO:0000259" key="2">
    <source>
        <dbReference type="PROSITE" id="PS50072"/>
    </source>
</evidence>
<evidence type="ECO:0000256" key="1">
    <source>
        <dbReference type="ARBA" id="ARBA00000971"/>
    </source>
</evidence>
<accession>A0A8J2JD60</accession>
<sequence>MANNGPNTNGSQFFISYSGQPHLDLKYTIFGRVIDGFDVLEELEKLPVNPKNYRPLSDTRINSVIIHANPLANMSE</sequence>
<dbReference type="GO" id="GO:0003755">
    <property type="term" value="F:peptidyl-prolyl cis-trans isomerase activity"/>
    <property type="evidence" value="ECO:0007669"/>
    <property type="project" value="UniProtKB-EC"/>
</dbReference>
<proteinExistence type="predicted"/>
<dbReference type="InterPro" id="IPR002130">
    <property type="entry name" value="Cyclophilin-type_PPIase_dom"/>
</dbReference>
<dbReference type="EMBL" id="CAJVCH010052506">
    <property type="protein sequence ID" value="CAG7718311.1"/>
    <property type="molecule type" value="Genomic_DNA"/>
</dbReference>
<evidence type="ECO:0000313" key="3">
    <source>
        <dbReference type="EMBL" id="CAG7718311.1"/>
    </source>
</evidence>
<reference evidence="3" key="1">
    <citation type="submission" date="2021-06" db="EMBL/GenBank/DDBJ databases">
        <authorList>
            <person name="Hodson N. C."/>
            <person name="Mongue J. A."/>
            <person name="Jaron S. K."/>
        </authorList>
    </citation>
    <scope>NUCLEOTIDE SEQUENCE</scope>
</reference>
<dbReference type="OrthoDB" id="271386at2759"/>
<organism evidence="3 4">
    <name type="scientific">Allacma fusca</name>
    <dbReference type="NCBI Taxonomy" id="39272"/>
    <lineage>
        <taxon>Eukaryota</taxon>
        <taxon>Metazoa</taxon>
        <taxon>Ecdysozoa</taxon>
        <taxon>Arthropoda</taxon>
        <taxon>Hexapoda</taxon>
        <taxon>Collembola</taxon>
        <taxon>Symphypleona</taxon>
        <taxon>Sminthuridae</taxon>
        <taxon>Allacma</taxon>
    </lineage>
</organism>
<comment type="catalytic activity">
    <reaction evidence="1">
        <text>[protein]-peptidylproline (omega=180) = [protein]-peptidylproline (omega=0)</text>
        <dbReference type="Rhea" id="RHEA:16237"/>
        <dbReference type="Rhea" id="RHEA-COMP:10747"/>
        <dbReference type="Rhea" id="RHEA-COMP:10748"/>
        <dbReference type="ChEBI" id="CHEBI:83833"/>
        <dbReference type="ChEBI" id="CHEBI:83834"/>
        <dbReference type="EC" id="5.2.1.8"/>
    </reaction>
</comment>
<dbReference type="PANTHER" id="PTHR45625">
    <property type="entry name" value="PEPTIDYL-PROLYL CIS-TRANS ISOMERASE-RELATED"/>
    <property type="match status" value="1"/>
</dbReference>